<evidence type="ECO:0000313" key="2">
    <source>
        <dbReference type="EMBL" id="MFC3849292.1"/>
    </source>
</evidence>
<proteinExistence type="predicted"/>
<keyword evidence="1" id="KW-1133">Transmembrane helix</keyword>
<keyword evidence="3" id="KW-1185">Reference proteome</keyword>
<comment type="caution">
    <text evidence="2">The sequence shown here is derived from an EMBL/GenBank/DDBJ whole genome shotgun (WGS) entry which is preliminary data.</text>
</comment>
<organism evidence="2 3">
    <name type="scientific">Corynebacterium hansenii</name>
    <dbReference type="NCBI Taxonomy" id="394964"/>
    <lineage>
        <taxon>Bacteria</taxon>
        <taxon>Bacillati</taxon>
        <taxon>Actinomycetota</taxon>
        <taxon>Actinomycetes</taxon>
        <taxon>Mycobacteriales</taxon>
        <taxon>Corynebacteriaceae</taxon>
        <taxon>Corynebacterium</taxon>
    </lineage>
</organism>
<gene>
    <name evidence="2" type="ORF">ACFORJ_03795</name>
</gene>
<keyword evidence="1" id="KW-0472">Membrane</keyword>
<accession>A0ABV7ZPX3</accession>
<dbReference type="RefSeq" id="WP_290290982.1">
    <property type="nucleotide sequence ID" value="NZ_CP047211.1"/>
</dbReference>
<keyword evidence="1" id="KW-0812">Transmembrane</keyword>
<evidence type="ECO:0000256" key="1">
    <source>
        <dbReference type="SAM" id="Phobius"/>
    </source>
</evidence>
<sequence>MNIGIIEVGIILAVMLLVLLKAAVGVLAVLALVWVARAMLRK</sequence>
<dbReference type="EMBL" id="JBHRZN010000001">
    <property type="protein sequence ID" value="MFC3849292.1"/>
    <property type="molecule type" value="Genomic_DNA"/>
</dbReference>
<reference evidence="3" key="1">
    <citation type="journal article" date="2019" name="Int. J. Syst. Evol. Microbiol.">
        <title>The Global Catalogue of Microorganisms (GCM) 10K type strain sequencing project: providing services to taxonomists for standard genome sequencing and annotation.</title>
        <authorList>
            <consortium name="The Broad Institute Genomics Platform"/>
            <consortium name="The Broad Institute Genome Sequencing Center for Infectious Disease"/>
            <person name="Wu L."/>
            <person name="Ma J."/>
        </authorList>
    </citation>
    <scope>NUCLEOTIDE SEQUENCE [LARGE SCALE GENOMIC DNA]</scope>
    <source>
        <strain evidence="3">CCUG 53252</strain>
    </source>
</reference>
<protein>
    <submittedName>
        <fullName evidence="2">Uncharacterized protein</fullName>
    </submittedName>
</protein>
<feature type="transmembrane region" description="Helical" evidence="1">
    <location>
        <begin position="6"/>
        <end position="36"/>
    </location>
</feature>
<name>A0ABV7ZPX3_9CORY</name>
<dbReference type="Proteomes" id="UP001595751">
    <property type="component" value="Unassembled WGS sequence"/>
</dbReference>
<evidence type="ECO:0000313" key="3">
    <source>
        <dbReference type="Proteomes" id="UP001595751"/>
    </source>
</evidence>